<dbReference type="InterPro" id="IPR013783">
    <property type="entry name" value="Ig-like_fold"/>
</dbReference>
<dbReference type="STRING" id="64144.ENSATEP00000004220"/>
<keyword evidence="6" id="KW-1015">Disulfide bond</keyword>
<dbReference type="GeneTree" id="ENSGT01030000234530"/>
<dbReference type="InterPro" id="IPR003599">
    <property type="entry name" value="Ig_sub"/>
</dbReference>
<dbReference type="Gene3D" id="2.60.40.10">
    <property type="entry name" value="Immunoglobulins"/>
    <property type="match status" value="2"/>
</dbReference>
<accession>A0A3Q1H9Z5</accession>
<dbReference type="PANTHER" id="PTHR19433:SF133">
    <property type="entry name" value="IMMUNE-TYPE RECEPTOR 5 PRECURSOR-RELATED"/>
    <property type="match status" value="1"/>
</dbReference>
<evidence type="ECO:0000256" key="4">
    <source>
        <dbReference type="ARBA" id="ARBA00022859"/>
    </source>
</evidence>
<dbReference type="SMART" id="SM00409">
    <property type="entry name" value="IG"/>
    <property type="match status" value="2"/>
</dbReference>
<feature type="domain" description="Ig-like" evidence="10">
    <location>
        <begin position="145"/>
        <end position="261"/>
    </location>
</feature>
<reference evidence="11" key="3">
    <citation type="submission" date="2025-09" db="UniProtKB">
        <authorList>
            <consortium name="Ensembl"/>
        </authorList>
    </citation>
    <scope>IDENTIFICATION</scope>
</reference>
<keyword evidence="2" id="KW-1003">Cell membrane</keyword>
<dbReference type="GO" id="GO:0005886">
    <property type="term" value="C:plasma membrane"/>
    <property type="evidence" value="ECO:0007669"/>
    <property type="project" value="UniProtKB-SubCell"/>
</dbReference>
<comment type="subcellular location">
    <subcellularLocation>
        <location evidence="1">Cell membrane</location>
    </subcellularLocation>
</comment>
<feature type="signal peptide" evidence="9">
    <location>
        <begin position="1"/>
        <end position="30"/>
    </location>
</feature>
<evidence type="ECO:0000256" key="6">
    <source>
        <dbReference type="ARBA" id="ARBA00023157"/>
    </source>
</evidence>
<dbReference type="OrthoDB" id="8947657at2759"/>
<evidence type="ECO:0000256" key="1">
    <source>
        <dbReference type="ARBA" id="ARBA00004236"/>
    </source>
</evidence>
<dbReference type="AlphaFoldDB" id="A0A3Q1H9Z5"/>
<dbReference type="CDD" id="cd00099">
    <property type="entry name" value="IgV"/>
    <property type="match status" value="2"/>
</dbReference>
<proteinExistence type="predicted"/>
<reference evidence="11" key="1">
    <citation type="submission" date="2021-04" db="EMBL/GenBank/DDBJ databases">
        <authorList>
            <consortium name="Wellcome Sanger Institute Data Sharing"/>
        </authorList>
    </citation>
    <scope>NUCLEOTIDE SEQUENCE [LARGE SCALE GENOMIC DNA]</scope>
</reference>
<dbReference type="SUPFAM" id="SSF48726">
    <property type="entry name" value="Immunoglobulin"/>
    <property type="match status" value="2"/>
</dbReference>
<keyword evidence="7" id="KW-0325">Glycoprotein</keyword>
<organism evidence="11 12">
    <name type="scientific">Anabas testudineus</name>
    <name type="common">Climbing perch</name>
    <name type="synonym">Anthias testudineus</name>
    <dbReference type="NCBI Taxonomy" id="64144"/>
    <lineage>
        <taxon>Eukaryota</taxon>
        <taxon>Metazoa</taxon>
        <taxon>Chordata</taxon>
        <taxon>Craniata</taxon>
        <taxon>Vertebrata</taxon>
        <taxon>Euteleostomi</taxon>
        <taxon>Actinopterygii</taxon>
        <taxon>Neopterygii</taxon>
        <taxon>Teleostei</taxon>
        <taxon>Neoteleostei</taxon>
        <taxon>Acanthomorphata</taxon>
        <taxon>Anabantaria</taxon>
        <taxon>Anabantiformes</taxon>
        <taxon>Anabantoidei</taxon>
        <taxon>Anabantidae</taxon>
        <taxon>Anabas</taxon>
    </lineage>
</organism>
<feature type="domain" description="Ig-like" evidence="10">
    <location>
        <begin position="9"/>
        <end position="123"/>
    </location>
</feature>
<dbReference type="Pfam" id="PF07686">
    <property type="entry name" value="V-set"/>
    <property type="match status" value="2"/>
</dbReference>
<keyword evidence="12" id="KW-1185">Reference proteome</keyword>
<name>A0A3Q1H9Z5_ANATE</name>
<keyword evidence="8" id="KW-0812">Transmembrane</keyword>
<dbReference type="Proteomes" id="UP000265040">
    <property type="component" value="Chromosome 10"/>
</dbReference>
<feature type="transmembrane region" description="Helical" evidence="8">
    <location>
        <begin position="272"/>
        <end position="294"/>
    </location>
</feature>
<dbReference type="PROSITE" id="PS50835">
    <property type="entry name" value="IG_LIKE"/>
    <property type="match status" value="2"/>
</dbReference>
<dbReference type="InterPro" id="IPR052051">
    <property type="entry name" value="TCR_complex_component"/>
</dbReference>
<feature type="chain" id="PRO_5018760238" description="Ig-like domain-containing protein" evidence="9">
    <location>
        <begin position="31"/>
        <end position="363"/>
    </location>
</feature>
<keyword evidence="3 9" id="KW-0732">Signal</keyword>
<keyword evidence="5 8" id="KW-0472">Membrane</keyword>
<dbReference type="PANTHER" id="PTHR19433">
    <property type="entry name" value="T-CELL RECEPTOR ALPHA CHAIN V REGION-RELATED"/>
    <property type="match status" value="1"/>
</dbReference>
<evidence type="ECO:0000256" key="9">
    <source>
        <dbReference type="SAM" id="SignalP"/>
    </source>
</evidence>
<reference evidence="11" key="2">
    <citation type="submission" date="2025-08" db="UniProtKB">
        <authorList>
            <consortium name="Ensembl"/>
        </authorList>
    </citation>
    <scope>IDENTIFICATION</scope>
</reference>
<keyword evidence="8" id="KW-1133">Transmembrane helix</keyword>
<evidence type="ECO:0000313" key="12">
    <source>
        <dbReference type="Proteomes" id="UP000265040"/>
    </source>
</evidence>
<keyword evidence="4" id="KW-0391">Immunity</keyword>
<dbReference type="InterPro" id="IPR036179">
    <property type="entry name" value="Ig-like_dom_sf"/>
</dbReference>
<evidence type="ECO:0000256" key="8">
    <source>
        <dbReference type="SAM" id="Phobius"/>
    </source>
</evidence>
<evidence type="ECO:0000313" key="11">
    <source>
        <dbReference type="Ensembl" id="ENSATEP00000004220.1"/>
    </source>
</evidence>
<dbReference type="InterPro" id="IPR007110">
    <property type="entry name" value="Ig-like_dom"/>
</dbReference>
<dbReference type="Ensembl" id="ENSATET00000004256.3">
    <property type="protein sequence ID" value="ENSATEP00000004220.1"/>
    <property type="gene ID" value="ENSATEG00000002959.3"/>
</dbReference>
<dbReference type="GO" id="GO:0002376">
    <property type="term" value="P:immune system process"/>
    <property type="evidence" value="ECO:0007669"/>
    <property type="project" value="UniProtKB-KW"/>
</dbReference>
<dbReference type="GO" id="GO:0009617">
    <property type="term" value="P:response to bacterium"/>
    <property type="evidence" value="ECO:0007669"/>
    <property type="project" value="TreeGrafter"/>
</dbReference>
<evidence type="ECO:0000256" key="2">
    <source>
        <dbReference type="ARBA" id="ARBA00022475"/>
    </source>
</evidence>
<evidence type="ECO:0000256" key="7">
    <source>
        <dbReference type="ARBA" id="ARBA00023180"/>
    </source>
</evidence>
<dbReference type="InParanoid" id="A0A3Q1H9Z5"/>
<evidence type="ECO:0000256" key="5">
    <source>
        <dbReference type="ARBA" id="ARBA00023136"/>
    </source>
</evidence>
<protein>
    <recommendedName>
        <fullName evidence="10">Ig-like domain-containing protein</fullName>
    </recommendedName>
</protein>
<sequence length="363" mass="40321">MRQFDPSQPPCHLAEMILFWITLLLHQGDALISVTTVQLGDPVTFKCFFPDAEYSNTRVKWYKQSTGDTLTLITTLMKATTDPVFEKGFSHSRFHVNHTQTKSTLTILTTVESDEAIYHCAVSTWSKDQWSGSYLDLKENSKRTSRYTVVQWPTVSDPVRPGDSVTLQCSVFSVIKNKTCPGDHSVYWFRAGSDESHSNIIYTGGNDECEKRSDSVKSCVHRFSKNVSSSDAGTYYCAVATCGEIIFGQGTKLDIQETSLSPGIFGVLKDNIILLLLCAVLVITLVSISLFVYATKENKCDCCNAAVSLQRNVAKANLKRDKDTWIYSTAVFTMLKTGSGGVRDPKAVDRERIYAAVKAFGLN</sequence>
<dbReference type="InterPro" id="IPR013106">
    <property type="entry name" value="Ig_V-set"/>
</dbReference>
<evidence type="ECO:0000259" key="10">
    <source>
        <dbReference type="PROSITE" id="PS50835"/>
    </source>
</evidence>
<evidence type="ECO:0000256" key="3">
    <source>
        <dbReference type="ARBA" id="ARBA00022729"/>
    </source>
</evidence>
<dbReference type="OMA" id="WNTDEWS"/>